<feature type="transmembrane region" description="Helical" evidence="11">
    <location>
        <begin position="36"/>
        <end position="58"/>
    </location>
</feature>
<dbReference type="SMART" id="SM00382">
    <property type="entry name" value="AAA"/>
    <property type="match status" value="1"/>
</dbReference>
<feature type="region of interest" description="Disordered" evidence="12">
    <location>
        <begin position="1"/>
        <end position="28"/>
    </location>
</feature>
<dbReference type="PANTHER" id="PTHR43297">
    <property type="entry name" value="OLIGOPEPTIDE TRANSPORT ATP-BINDING PROTEIN APPD"/>
    <property type="match status" value="1"/>
</dbReference>
<feature type="domain" description="ABC transporter" evidence="13">
    <location>
        <begin position="323"/>
        <end position="570"/>
    </location>
</feature>
<dbReference type="Pfam" id="PF00005">
    <property type="entry name" value="ABC_tran"/>
    <property type="match status" value="1"/>
</dbReference>
<dbReference type="Pfam" id="PF08352">
    <property type="entry name" value="oligo_HPY"/>
    <property type="match status" value="1"/>
</dbReference>
<keyword evidence="8" id="KW-0067">ATP-binding</keyword>
<keyword evidence="5" id="KW-1003">Cell membrane</keyword>
<dbReference type="NCBIfam" id="TIGR01727">
    <property type="entry name" value="oligo_HPY"/>
    <property type="match status" value="1"/>
</dbReference>
<dbReference type="Proteomes" id="UP000588098">
    <property type="component" value="Unassembled WGS sequence"/>
</dbReference>
<dbReference type="InterPro" id="IPR027417">
    <property type="entry name" value="P-loop_NTPase"/>
</dbReference>
<dbReference type="CDD" id="cd03257">
    <property type="entry name" value="ABC_NikE_OppD_transporters"/>
    <property type="match status" value="1"/>
</dbReference>
<feature type="transmembrane region" description="Helical" evidence="11">
    <location>
        <begin position="261"/>
        <end position="285"/>
    </location>
</feature>
<evidence type="ECO:0000256" key="4">
    <source>
        <dbReference type="ARBA" id="ARBA00022448"/>
    </source>
</evidence>
<evidence type="ECO:0000259" key="13">
    <source>
        <dbReference type="PROSITE" id="PS50893"/>
    </source>
</evidence>
<evidence type="ECO:0000256" key="10">
    <source>
        <dbReference type="ARBA" id="ARBA00023136"/>
    </source>
</evidence>
<dbReference type="AlphaFoldDB" id="A0A7W9V284"/>
<dbReference type="Gene3D" id="1.10.3720.10">
    <property type="entry name" value="MetI-like"/>
    <property type="match status" value="1"/>
</dbReference>
<keyword evidence="7" id="KW-0547">Nucleotide-binding</keyword>
<dbReference type="GO" id="GO:0015833">
    <property type="term" value="P:peptide transport"/>
    <property type="evidence" value="ECO:0007669"/>
    <property type="project" value="InterPro"/>
</dbReference>
<dbReference type="PANTHER" id="PTHR43297:SF2">
    <property type="entry name" value="DIPEPTIDE TRANSPORT ATP-BINDING PROTEIN DPPD"/>
    <property type="match status" value="1"/>
</dbReference>
<feature type="transmembrane region" description="Helical" evidence="11">
    <location>
        <begin position="135"/>
        <end position="155"/>
    </location>
</feature>
<comment type="subcellular location">
    <subcellularLocation>
        <location evidence="11">Cell membrane</location>
        <topology evidence="11">Multi-pass membrane protein</topology>
    </subcellularLocation>
    <subcellularLocation>
        <location evidence="2">Cell membrane</location>
        <topology evidence="2">Peripheral membrane protein</topology>
    </subcellularLocation>
    <subcellularLocation>
        <location evidence="1">Membrane</location>
        <topology evidence="1">Multi-pass membrane protein</topology>
    </subcellularLocation>
</comment>
<reference evidence="15 16" key="1">
    <citation type="submission" date="2020-08" db="EMBL/GenBank/DDBJ databases">
        <title>Genomic Encyclopedia of Type Strains, Phase III (KMG-III): the genomes of soil and plant-associated and newly described type strains.</title>
        <authorList>
            <person name="Whitman W."/>
        </authorList>
    </citation>
    <scope>NUCLEOTIDE SEQUENCE [LARGE SCALE GENOMIC DNA]</scope>
    <source>
        <strain evidence="15 16">CECT 8305</strain>
    </source>
</reference>
<dbReference type="PROSITE" id="PS50928">
    <property type="entry name" value="ABC_TM1"/>
    <property type="match status" value="1"/>
</dbReference>
<keyword evidence="6 11" id="KW-0812">Transmembrane</keyword>
<dbReference type="GO" id="GO:0055085">
    <property type="term" value="P:transmembrane transport"/>
    <property type="evidence" value="ECO:0007669"/>
    <property type="project" value="InterPro"/>
</dbReference>
<dbReference type="CDD" id="cd06261">
    <property type="entry name" value="TM_PBP2"/>
    <property type="match status" value="1"/>
</dbReference>
<dbReference type="PROSITE" id="PS50893">
    <property type="entry name" value="ABC_TRANSPORTER_2"/>
    <property type="match status" value="1"/>
</dbReference>
<dbReference type="GO" id="GO:0005524">
    <property type="term" value="F:ATP binding"/>
    <property type="evidence" value="ECO:0007669"/>
    <property type="project" value="UniProtKB-KW"/>
</dbReference>
<evidence type="ECO:0000256" key="5">
    <source>
        <dbReference type="ARBA" id="ARBA00022475"/>
    </source>
</evidence>
<keyword evidence="4 11" id="KW-0813">Transport</keyword>
<feature type="transmembrane region" description="Helical" evidence="11">
    <location>
        <begin position="218"/>
        <end position="241"/>
    </location>
</feature>
<dbReference type="EMBL" id="JACHJL010000017">
    <property type="protein sequence ID" value="MBB5938579.1"/>
    <property type="molecule type" value="Genomic_DNA"/>
</dbReference>
<name>A0A7W9V284_9ACTN</name>
<dbReference type="InterPro" id="IPR035906">
    <property type="entry name" value="MetI-like_sf"/>
</dbReference>
<accession>A0A7W9V284</accession>
<proteinExistence type="inferred from homology"/>
<evidence type="ECO:0000256" key="8">
    <source>
        <dbReference type="ARBA" id="ARBA00022840"/>
    </source>
</evidence>
<dbReference type="PROSITE" id="PS00211">
    <property type="entry name" value="ABC_TRANSPORTER_1"/>
    <property type="match status" value="1"/>
</dbReference>
<comment type="similarity">
    <text evidence="11">Belongs to the binding-protein-dependent transport system permease family.</text>
</comment>
<dbReference type="Gene3D" id="3.40.50.300">
    <property type="entry name" value="P-loop containing nucleotide triphosphate hydrolases"/>
    <property type="match status" value="1"/>
</dbReference>
<evidence type="ECO:0000313" key="16">
    <source>
        <dbReference type="Proteomes" id="UP000588098"/>
    </source>
</evidence>
<gene>
    <name evidence="15" type="ORF">FHS42_005668</name>
</gene>
<dbReference type="InterPro" id="IPR050388">
    <property type="entry name" value="ABC_Ni/Peptide_Import"/>
</dbReference>
<dbReference type="GO" id="GO:0016887">
    <property type="term" value="F:ATP hydrolysis activity"/>
    <property type="evidence" value="ECO:0007669"/>
    <property type="project" value="InterPro"/>
</dbReference>
<dbReference type="GO" id="GO:0005886">
    <property type="term" value="C:plasma membrane"/>
    <property type="evidence" value="ECO:0007669"/>
    <property type="project" value="UniProtKB-SubCell"/>
</dbReference>
<feature type="domain" description="ABC transmembrane type-1" evidence="14">
    <location>
        <begin position="97"/>
        <end position="286"/>
    </location>
</feature>
<evidence type="ECO:0000256" key="11">
    <source>
        <dbReference type="RuleBase" id="RU363032"/>
    </source>
</evidence>
<dbReference type="InterPro" id="IPR003593">
    <property type="entry name" value="AAA+_ATPase"/>
</dbReference>
<sequence>MSAEILSSTPDPDSAAGQRPKFLSKERARRGPYRPATLLAGAWLILITVAAGAAPLLAGHDPLTQDLAQVQVGPGGEHLLGTDSLGRDLLARLLHGSRTTLLGVAVGVGVSVSIGVPLGLYAGYLRGRVDKVASAVAEILMSLPGLIILITVLAVYPYSMIAAMVTFGVLSSAALFRIVRNVTMAVAQDLYITAAKLAGLSRRQILLRHILPRIRPTVVAQTAIVAALALVTQLGLGFLGIDTRPPHATWGGVLQDASTVIAVSSWTVVPPVVVVTLTILAFGILGDTTTSQPYRLTRARTRTGRPQAPRTTRRAPADQLLCVEHLTVVLTRGGGGSILVDDVSFGIGRGEIVGLVGESGAGKSVTSRAILGLQPTQAKVDGFIDFDGLNLLDLTDKELHHLRGRRIALVGQEPMVSLDPTIRIGAQLAEAVRAHQKVGRKESHRLARQLLTDVRISDPSAVADRYPHEISGGMAQRVCIAVALAGNPELLIADEPTTALDVTVQAEILDLLRDLQRERNMAVLLVTHDWGVVADLCDRAIVLYAGQIVEQAATERLFDHSCHPYTAALRAADPHQQQPGRRLTTIGGSVPPPGSWPPGCRFADRCVSVTEECSNAAVPLHLVAEGHITRCIHVRADDKEAHRVP</sequence>
<evidence type="ECO:0000256" key="2">
    <source>
        <dbReference type="ARBA" id="ARBA00004202"/>
    </source>
</evidence>
<evidence type="ECO:0000256" key="9">
    <source>
        <dbReference type="ARBA" id="ARBA00022989"/>
    </source>
</evidence>
<evidence type="ECO:0000256" key="12">
    <source>
        <dbReference type="SAM" id="MobiDB-lite"/>
    </source>
</evidence>
<dbReference type="RefSeq" id="WP_184576451.1">
    <property type="nucleotide sequence ID" value="NZ_JACHJL010000017.1"/>
</dbReference>
<feature type="transmembrane region" description="Helical" evidence="11">
    <location>
        <begin position="101"/>
        <end position="123"/>
    </location>
</feature>
<dbReference type="InterPro" id="IPR000515">
    <property type="entry name" value="MetI-like"/>
</dbReference>
<dbReference type="SUPFAM" id="SSF161098">
    <property type="entry name" value="MetI-like"/>
    <property type="match status" value="1"/>
</dbReference>
<evidence type="ECO:0000259" key="14">
    <source>
        <dbReference type="PROSITE" id="PS50928"/>
    </source>
</evidence>
<evidence type="ECO:0000313" key="15">
    <source>
        <dbReference type="EMBL" id="MBB5938579.1"/>
    </source>
</evidence>
<dbReference type="InterPro" id="IPR003439">
    <property type="entry name" value="ABC_transporter-like_ATP-bd"/>
</dbReference>
<evidence type="ECO:0000256" key="1">
    <source>
        <dbReference type="ARBA" id="ARBA00004141"/>
    </source>
</evidence>
<comment type="similarity">
    <text evidence="3">Belongs to the ABC transporter superfamily.</text>
</comment>
<comment type="caution">
    <text evidence="15">The sequence shown here is derived from an EMBL/GenBank/DDBJ whole genome shotgun (WGS) entry which is preliminary data.</text>
</comment>
<dbReference type="InterPro" id="IPR017871">
    <property type="entry name" value="ABC_transporter-like_CS"/>
</dbReference>
<keyword evidence="10 11" id="KW-0472">Membrane</keyword>
<protein>
    <submittedName>
        <fullName evidence="15">Peptide/nickel transport system permease protein</fullName>
    </submittedName>
</protein>
<dbReference type="InterPro" id="IPR013563">
    <property type="entry name" value="Oligopep_ABC_C"/>
</dbReference>
<keyword evidence="16" id="KW-1185">Reference proteome</keyword>
<keyword evidence="9 11" id="KW-1133">Transmembrane helix</keyword>
<organism evidence="15 16">
    <name type="scientific">Streptomyces zagrosensis</name>
    <dbReference type="NCBI Taxonomy" id="1042984"/>
    <lineage>
        <taxon>Bacteria</taxon>
        <taxon>Bacillati</taxon>
        <taxon>Actinomycetota</taxon>
        <taxon>Actinomycetes</taxon>
        <taxon>Kitasatosporales</taxon>
        <taxon>Streptomycetaceae</taxon>
        <taxon>Streptomyces</taxon>
    </lineage>
</organism>
<evidence type="ECO:0000256" key="3">
    <source>
        <dbReference type="ARBA" id="ARBA00005417"/>
    </source>
</evidence>
<dbReference type="FunFam" id="3.40.50.300:FF:000016">
    <property type="entry name" value="Oligopeptide ABC transporter ATP-binding component"/>
    <property type="match status" value="1"/>
</dbReference>
<evidence type="ECO:0000256" key="6">
    <source>
        <dbReference type="ARBA" id="ARBA00022692"/>
    </source>
</evidence>
<feature type="transmembrane region" description="Helical" evidence="11">
    <location>
        <begin position="161"/>
        <end position="179"/>
    </location>
</feature>
<evidence type="ECO:0000256" key="7">
    <source>
        <dbReference type="ARBA" id="ARBA00022741"/>
    </source>
</evidence>
<feature type="compositionally biased region" description="Polar residues" evidence="12">
    <location>
        <begin position="1"/>
        <end position="11"/>
    </location>
</feature>
<dbReference type="SUPFAM" id="SSF52540">
    <property type="entry name" value="P-loop containing nucleoside triphosphate hydrolases"/>
    <property type="match status" value="1"/>
</dbReference>
<dbReference type="Pfam" id="PF00528">
    <property type="entry name" value="BPD_transp_1"/>
    <property type="match status" value="1"/>
</dbReference>